<evidence type="ECO:0000313" key="2">
    <source>
        <dbReference type="Proteomes" id="UP001253637"/>
    </source>
</evidence>
<dbReference type="Gene3D" id="1.25.40.20">
    <property type="entry name" value="Ankyrin repeat-containing domain"/>
    <property type="match status" value="1"/>
</dbReference>
<sequence length="575" mass="61246">MEKEEEEDAHAIARIQLADLPLEVRAVIFSHVDEARDMAALYFAHADLLVRPLVVEVADRLGVGVVRRAIAAGASLPTVIRLGTRVGMDDHLWKRAARGLLRDAICGGHLDVVQWLCVVGDIKNADPSCGAPTRGHFRFLRQDANRDHGDGDGDDGDALSDSNIIEDDAMAAAACDGTVVAWAKVDKISARTEALWCYGDVSRPMRTEIHLAAALGTAADADRGDLVRCLLDHWPMRSAGKMLAERLPKLFERAVRAGSVSVIQVLHQLSCGDCQARCSCPVDAGKVAIQRGRIDVIRWLSAAGCRAAPPPTLCSIEMAIEYGHASVVRWACARVRKPLDSAASPKVLARAAERGHVEALIEVHRLGAIVSTRALAVAAARHDQVRVLKWIAGEEPPGPPLDGWAEPRLGHAAFASPAVVAWMLTRPDARRMLTVGVARHALRLGHDAVPLLLHRAGIAPLDQWNAVATAAACDRPCLPLIARLIDKGALVDVGAVKIGIVSGQVDLLATLCLAAQFDAVQAAVDGMAGSGQFHAQSAQWLAGHVPGLCLADAYADSKVVASADLRCRCARCHPG</sequence>
<dbReference type="InterPro" id="IPR052050">
    <property type="entry name" value="SecEffector_AnkRepeat"/>
</dbReference>
<evidence type="ECO:0000313" key="1">
    <source>
        <dbReference type="EMBL" id="BCU03045.1"/>
    </source>
</evidence>
<dbReference type="PANTHER" id="PTHR46586">
    <property type="entry name" value="ANKYRIN REPEAT-CONTAINING PROTEIN"/>
    <property type="match status" value="1"/>
</dbReference>
<protein>
    <recommendedName>
        <fullName evidence="3">Ankyrin repeat domain containing protein</fullName>
    </recommendedName>
</protein>
<proteinExistence type="predicted"/>
<reference evidence="1" key="1">
    <citation type="submission" date="2021-04" db="EMBL/GenBank/DDBJ databases">
        <title>Draft Genome Sequence of Pandoravirus japonicus, Isolated from the Sabaishi River of Niigata, Japan.</title>
        <authorList>
            <person name="Hosokawa N."/>
            <person name="Takahashi H."/>
            <person name="Aoki K."/>
            <person name="Takemura M."/>
        </authorList>
    </citation>
    <scope>NUCLEOTIDE SEQUENCE</scope>
</reference>
<dbReference type="PANTHER" id="PTHR46586:SF3">
    <property type="entry name" value="ANKYRIN REPEAT-CONTAINING PROTEIN"/>
    <property type="match status" value="1"/>
</dbReference>
<dbReference type="SUPFAM" id="SSF140860">
    <property type="entry name" value="Pseudo ankyrin repeat-like"/>
    <property type="match status" value="1"/>
</dbReference>
<dbReference type="Proteomes" id="UP001253637">
    <property type="component" value="Segment"/>
</dbReference>
<dbReference type="InterPro" id="IPR036770">
    <property type="entry name" value="Ankyrin_rpt-contain_sf"/>
</dbReference>
<accession>A0A811BRI1</accession>
<evidence type="ECO:0008006" key="3">
    <source>
        <dbReference type="Google" id="ProtNLM"/>
    </source>
</evidence>
<name>A0A811BRI1_9VIRU</name>
<dbReference type="EMBL" id="LC625835">
    <property type="protein sequence ID" value="BCU03045.1"/>
    <property type="molecule type" value="Genomic_DNA"/>
</dbReference>
<organism evidence="1 2">
    <name type="scientific">Pandoravirus japonicus</name>
    <dbReference type="NCBI Taxonomy" id="2823154"/>
    <lineage>
        <taxon>Viruses</taxon>
        <taxon>Pandoravirus</taxon>
    </lineage>
</organism>